<organism evidence="1 2">
    <name type="scientific">Platanthera guangdongensis</name>
    <dbReference type="NCBI Taxonomy" id="2320717"/>
    <lineage>
        <taxon>Eukaryota</taxon>
        <taxon>Viridiplantae</taxon>
        <taxon>Streptophyta</taxon>
        <taxon>Embryophyta</taxon>
        <taxon>Tracheophyta</taxon>
        <taxon>Spermatophyta</taxon>
        <taxon>Magnoliopsida</taxon>
        <taxon>Liliopsida</taxon>
        <taxon>Asparagales</taxon>
        <taxon>Orchidaceae</taxon>
        <taxon>Orchidoideae</taxon>
        <taxon>Orchideae</taxon>
        <taxon>Orchidinae</taxon>
        <taxon>Platanthera</taxon>
    </lineage>
</organism>
<sequence length="227" mass="24584">MTLRPFCLEAEKEPAHEWRYPNDPDTDIIHQSQHNERLRGVVGRGKPPGHGQLRPTLAGLATARPPGTGRPRSVLHGAVHGMASLERAASALAKAGHGKAVWDRATLASPGRAGRGAVVGGIKEYVPAYLGTKLSAYDLITGVSFASGGCEFDPLTSQLAFGNRQPHHYLFSNRTSLSQTKQSQNRPTPIAGWASLFAEQISFATFENCCLKPCARYPEEECARTLR</sequence>
<evidence type="ECO:0000313" key="2">
    <source>
        <dbReference type="Proteomes" id="UP001412067"/>
    </source>
</evidence>
<accession>A0ABR2MIF6</accession>
<dbReference type="Proteomes" id="UP001412067">
    <property type="component" value="Unassembled WGS sequence"/>
</dbReference>
<comment type="caution">
    <text evidence="1">The sequence shown here is derived from an EMBL/GenBank/DDBJ whole genome shotgun (WGS) entry which is preliminary data.</text>
</comment>
<name>A0ABR2MIF6_9ASPA</name>
<evidence type="ECO:0000313" key="1">
    <source>
        <dbReference type="EMBL" id="KAK8963652.1"/>
    </source>
</evidence>
<keyword evidence="2" id="KW-1185">Reference proteome</keyword>
<proteinExistence type="predicted"/>
<reference evidence="1 2" key="1">
    <citation type="journal article" date="2022" name="Nat. Plants">
        <title>Genomes of leafy and leafless Platanthera orchids illuminate the evolution of mycoheterotrophy.</title>
        <authorList>
            <person name="Li M.H."/>
            <person name="Liu K.W."/>
            <person name="Li Z."/>
            <person name="Lu H.C."/>
            <person name="Ye Q.L."/>
            <person name="Zhang D."/>
            <person name="Wang J.Y."/>
            <person name="Li Y.F."/>
            <person name="Zhong Z.M."/>
            <person name="Liu X."/>
            <person name="Yu X."/>
            <person name="Liu D.K."/>
            <person name="Tu X.D."/>
            <person name="Liu B."/>
            <person name="Hao Y."/>
            <person name="Liao X.Y."/>
            <person name="Jiang Y.T."/>
            <person name="Sun W.H."/>
            <person name="Chen J."/>
            <person name="Chen Y.Q."/>
            <person name="Ai Y."/>
            <person name="Zhai J.W."/>
            <person name="Wu S.S."/>
            <person name="Zhou Z."/>
            <person name="Hsiao Y.Y."/>
            <person name="Wu W.L."/>
            <person name="Chen Y.Y."/>
            <person name="Lin Y.F."/>
            <person name="Hsu J.L."/>
            <person name="Li C.Y."/>
            <person name="Wang Z.W."/>
            <person name="Zhao X."/>
            <person name="Zhong W.Y."/>
            <person name="Ma X.K."/>
            <person name="Ma L."/>
            <person name="Huang J."/>
            <person name="Chen G.Z."/>
            <person name="Huang M.Z."/>
            <person name="Huang L."/>
            <person name="Peng D.H."/>
            <person name="Luo Y.B."/>
            <person name="Zou S.Q."/>
            <person name="Chen S.P."/>
            <person name="Lan S."/>
            <person name="Tsai W.C."/>
            <person name="Van de Peer Y."/>
            <person name="Liu Z.J."/>
        </authorList>
    </citation>
    <scope>NUCLEOTIDE SEQUENCE [LARGE SCALE GENOMIC DNA]</scope>
    <source>
        <strain evidence="1">Lor288</strain>
    </source>
</reference>
<protein>
    <submittedName>
        <fullName evidence="1">Anther-specific proline-rich protein APG</fullName>
    </submittedName>
</protein>
<dbReference type="EMBL" id="JBBWWR010000007">
    <property type="protein sequence ID" value="KAK8963652.1"/>
    <property type="molecule type" value="Genomic_DNA"/>
</dbReference>
<gene>
    <name evidence="1" type="primary">APG</name>
    <name evidence="1" type="ORF">KSP40_PGU001124</name>
</gene>